<gene>
    <name evidence="1" type="ORF">YC6258_01795</name>
</gene>
<keyword evidence="2" id="KW-1185">Reference proteome</keyword>
<dbReference type="Gene3D" id="3.30.70.1520">
    <property type="entry name" value="Heterotetrameric sarcosine oxidase"/>
    <property type="match status" value="1"/>
</dbReference>
<organism evidence="1 2">
    <name type="scientific">Gynuella sunshinyii YC6258</name>
    <dbReference type="NCBI Taxonomy" id="1445510"/>
    <lineage>
        <taxon>Bacteria</taxon>
        <taxon>Pseudomonadati</taxon>
        <taxon>Pseudomonadota</taxon>
        <taxon>Gammaproteobacteria</taxon>
        <taxon>Oceanospirillales</taxon>
        <taxon>Saccharospirillaceae</taxon>
        <taxon>Gynuella</taxon>
    </lineage>
</organism>
<dbReference type="STRING" id="1445510.YC6258_01795"/>
<dbReference type="AlphaFoldDB" id="A0A0C5VU00"/>
<accession>A0A0C5VU00</accession>
<dbReference type="InterPro" id="IPR027266">
    <property type="entry name" value="TrmE/GcvT-like"/>
</dbReference>
<dbReference type="EC" id="1.5.3.1" evidence="1"/>
<keyword evidence="1" id="KW-0560">Oxidoreductase</keyword>
<dbReference type="Proteomes" id="UP000032266">
    <property type="component" value="Chromosome"/>
</dbReference>
<name>A0A0C5VU00_9GAMM</name>
<evidence type="ECO:0000313" key="1">
    <source>
        <dbReference type="EMBL" id="AJQ93839.1"/>
    </source>
</evidence>
<proteinExistence type="predicted"/>
<protein>
    <submittedName>
        <fullName evidence="1">Sarcosine oxidase gamma subunit</fullName>
        <ecNumber evidence="1">1.5.3.1</ecNumber>
    </submittedName>
</protein>
<dbReference type="GO" id="GO:0008115">
    <property type="term" value="F:sarcosine oxidase activity"/>
    <property type="evidence" value="ECO:0007669"/>
    <property type="project" value="UniProtKB-EC"/>
</dbReference>
<dbReference type="Gene3D" id="3.30.1360.120">
    <property type="entry name" value="Probable tRNA modification gtpase trme, domain 1"/>
    <property type="match status" value="1"/>
</dbReference>
<reference evidence="1 2" key="1">
    <citation type="submission" date="2014-01" db="EMBL/GenBank/DDBJ databases">
        <title>Full genme sequencing of cellulolytic bacterium Gynuella sunshinyii YC6258T gen. nov., sp. nov.</title>
        <authorList>
            <person name="Khan H."/>
            <person name="Chung E.J."/>
            <person name="Chung Y.R."/>
        </authorList>
    </citation>
    <scope>NUCLEOTIDE SEQUENCE [LARGE SCALE GENOMIC DNA]</scope>
    <source>
        <strain evidence="1 2">YC6258</strain>
    </source>
</reference>
<dbReference type="HOGENOM" id="CLU_114076_0_0_6"/>
<evidence type="ECO:0000313" key="2">
    <source>
        <dbReference type="Proteomes" id="UP000032266"/>
    </source>
</evidence>
<dbReference type="SUPFAM" id="SSF103025">
    <property type="entry name" value="Folate-binding domain"/>
    <property type="match status" value="1"/>
</dbReference>
<dbReference type="KEGG" id="gsn:YC6258_01795"/>
<sequence length="184" mass="20461">MHHVDKTLQNLSSTAVQLRENALLGHLVLRGDKSSGLGVALERVTGLSLPDVLLSTVKGEFVIRWVSPDEWLLTLPIEQAFTIECALRAEMTGHFAIVNVSGGQTILLLSGSQALNVLKKSTPYDVHECNFPIGKVVTSVFAKTQALLRRCDERQWELVVRRSFADYLWLWLSEAGREYGVTLS</sequence>
<dbReference type="Pfam" id="PF04268">
    <property type="entry name" value="SoxG"/>
    <property type="match status" value="1"/>
</dbReference>
<dbReference type="InterPro" id="IPR007375">
    <property type="entry name" value="SoxG"/>
</dbReference>
<dbReference type="PATRIC" id="fig|1445510.3.peg.1759"/>
<dbReference type="EMBL" id="CP007142">
    <property type="protein sequence ID" value="AJQ93839.1"/>
    <property type="molecule type" value="Genomic_DNA"/>
</dbReference>